<dbReference type="Gene3D" id="3.30.1540.10">
    <property type="entry name" value="formyl-coa transferase, domain 3"/>
    <property type="match status" value="1"/>
</dbReference>
<keyword evidence="1 2" id="KW-0808">Transferase</keyword>
<dbReference type="InterPro" id="IPR044855">
    <property type="entry name" value="CoA-Trfase_III_dom3_sf"/>
</dbReference>
<dbReference type="AlphaFoldDB" id="A0A6S6Y0V9"/>
<dbReference type="EMBL" id="LR778301">
    <property type="protein sequence ID" value="CAB1370115.1"/>
    <property type="molecule type" value="Genomic_DNA"/>
</dbReference>
<dbReference type="InterPro" id="IPR021312">
    <property type="entry name" value="DUF2889"/>
</dbReference>
<dbReference type="SUPFAM" id="SSF89796">
    <property type="entry name" value="CoA-transferase family III (CaiB/BaiF)"/>
    <property type="match status" value="1"/>
</dbReference>
<accession>A0A6S6Y0V9</accession>
<dbReference type="Pfam" id="PF11136">
    <property type="entry name" value="DUF2889"/>
    <property type="match status" value="1"/>
</dbReference>
<name>A0A6S6Y0V9_9PROT</name>
<dbReference type="OrthoDB" id="9797653at2"/>
<dbReference type="PANTHER" id="PTHR48207">
    <property type="entry name" value="SUCCINATE--HYDROXYMETHYLGLUTARATE COA-TRANSFERASE"/>
    <property type="match status" value="1"/>
</dbReference>
<protein>
    <submittedName>
        <fullName evidence="2">Succinyl-CoA:(R)-benzylsuccinate CoA-transferase subunit BbsF (Modular protein)</fullName>
        <ecNumber evidence="2">2.8.3.15</ecNumber>
    </submittedName>
</protein>
<dbReference type="GO" id="GO:0033877">
    <property type="term" value="F:succinyl-CoA:(R)-benzylsuccinate CoA-transferase activity"/>
    <property type="evidence" value="ECO:0007669"/>
    <property type="project" value="UniProtKB-EC"/>
</dbReference>
<evidence type="ECO:0000256" key="1">
    <source>
        <dbReference type="ARBA" id="ARBA00022679"/>
    </source>
</evidence>
<dbReference type="InterPro" id="IPR003673">
    <property type="entry name" value="CoA-Trfase_fam_III"/>
</dbReference>
<evidence type="ECO:0000313" key="3">
    <source>
        <dbReference type="Proteomes" id="UP000515733"/>
    </source>
</evidence>
<proteinExistence type="predicted"/>
<dbReference type="Proteomes" id="UP000515733">
    <property type="component" value="Chromosome"/>
</dbReference>
<gene>
    <name evidence="2" type="ORF">DENOEST_2961</name>
</gene>
<sequence>MPKPNPDYGSGVFRRCLRFQAAADHVRVELEDGNHAFRLTLRHDGERVTAVEPEAVRHPFTTCPEALAVIGRVVGHRLADDTQSLRQRLVPGDNCTHLFDMAVLALAHAGDAGLSRLYEIAVDDERDGVTVARIHCDGRPVHEWRVRAHVIEQPPVLAGRPFMRGFFAWASEAFSGMELEAATALQRGYFVAQARRSVSLPIEQHPATADGMPDGVCYSYNSGVVQRALRITGSVRDYSPGPEGLLDFTPVTQNNSVSRGKPGGAMTDKTGRPGALAGIKVVDFGQMVSAPYCAKLFSDYGADVIKVELPGGDSARRMGPFPGDVPHPEKSGLYFINNTNKRGIICDVASAEGRTLFLRLLQWADVLIENHLPRQMKEWGLDYETLAKVNPNLVVISITPFGQTGPYAGWNGYDLNAYHLTGASSRYCGRPGEMPLEHGTFSADYFGAISAATWGMAAVYGRDLVGGGQQVDVSCAEAIAAAFVGGQNIGGLAQDGIFDKRTGVGMPQGAPATIMPCKDGHVWMLALEPGQWNGLRKVMGDPEWADLDIFQNMKTRAENADVIYSFLLEWTMEHTKMEIQEKCQAAGCPITAVYTVAEAAEEPHLKARDYFVDMEHPELGKLKNLGAPFKLPACPGGPTRPAPLLGQHNDEIYGSVLGLSADDIQGLRTRKVI</sequence>
<dbReference type="InterPro" id="IPR023606">
    <property type="entry name" value="CoA-Trfase_III_dom_1_sf"/>
</dbReference>
<dbReference type="EC" id="2.8.3.15" evidence="2"/>
<reference evidence="2 3" key="1">
    <citation type="submission" date="2020-03" db="EMBL/GenBank/DDBJ databases">
        <authorList>
            <consortium name="Genoscope - CEA"/>
            <person name="William W."/>
        </authorList>
    </citation>
    <scope>NUCLEOTIDE SEQUENCE [LARGE SCALE GENOMIC DNA]</scope>
    <source>
        <strain evidence="3">DSM 16959</strain>
    </source>
</reference>
<evidence type="ECO:0000313" key="2">
    <source>
        <dbReference type="EMBL" id="CAB1370115.1"/>
    </source>
</evidence>
<dbReference type="KEGG" id="doe:DENOEST_2961"/>
<dbReference type="Pfam" id="PF02515">
    <property type="entry name" value="CoA_transf_3"/>
    <property type="match status" value="1"/>
</dbReference>
<organism evidence="2 3">
    <name type="scientific">Denitratisoma oestradiolicum</name>
    <dbReference type="NCBI Taxonomy" id="311182"/>
    <lineage>
        <taxon>Bacteria</taxon>
        <taxon>Pseudomonadati</taxon>
        <taxon>Pseudomonadota</taxon>
        <taxon>Betaproteobacteria</taxon>
        <taxon>Nitrosomonadales</taxon>
        <taxon>Sterolibacteriaceae</taxon>
        <taxon>Denitratisoma</taxon>
    </lineage>
</organism>
<dbReference type="InterPro" id="IPR050483">
    <property type="entry name" value="CoA-transferase_III_domain"/>
</dbReference>
<dbReference type="PANTHER" id="PTHR48207:SF3">
    <property type="entry name" value="SUCCINATE--HYDROXYMETHYLGLUTARATE COA-TRANSFERASE"/>
    <property type="match status" value="1"/>
</dbReference>
<dbReference type="Gene3D" id="3.40.50.10540">
    <property type="entry name" value="Crotonobetainyl-coa:carnitine coa-transferase, domain 1"/>
    <property type="match status" value="1"/>
</dbReference>
<keyword evidence="3" id="KW-1185">Reference proteome</keyword>
<dbReference type="RefSeq" id="WP_145770656.1">
    <property type="nucleotide sequence ID" value="NZ_LR778301.1"/>
</dbReference>